<reference evidence="6" key="2">
    <citation type="submission" date="2020-02" db="EMBL/GenBank/DDBJ databases">
        <authorList>
            <person name="Gilchrist C.L.M."/>
            <person name="Chooi Y.-H."/>
        </authorList>
    </citation>
    <scope>NUCLEOTIDE SEQUENCE</scope>
    <source>
        <strain evidence="6">MST-FP2251</strain>
    </source>
</reference>
<dbReference type="InterPro" id="IPR004839">
    <property type="entry name" value="Aminotransferase_I/II_large"/>
</dbReference>
<dbReference type="GO" id="GO:0030170">
    <property type="term" value="F:pyridoxal phosphate binding"/>
    <property type="evidence" value="ECO:0007669"/>
    <property type="project" value="InterPro"/>
</dbReference>
<dbReference type="InterPro" id="IPR015422">
    <property type="entry name" value="PyrdxlP-dep_Trfase_small"/>
</dbReference>
<dbReference type="PANTHER" id="PTHR13693:SF77">
    <property type="entry name" value="8-AMINO-7-OXONONANOATE SYNTHASE"/>
    <property type="match status" value="1"/>
</dbReference>
<gene>
    <name evidence="6" type="primary">ALAS1_1</name>
    <name evidence="6" type="ORF">FE257_001489</name>
</gene>
<evidence type="ECO:0000256" key="3">
    <source>
        <dbReference type="ARBA" id="ARBA00022679"/>
    </source>
</evidence>
<dbReference type="Gene3D" id="3.90.1150.10">
    <property type="entry name" value="Aspartate Aminotransferase, domain 1"/>
    <property type="match status" value="1"/>
</dbReference>
<evidence type="ECO:0000313" key="6">
    <source>
        <dbReference type="EMBL" id="KAF9884544.1"/>
    </source>
</evidence>
<comment type="caution">
    <text evidence="6">The sequence shown here is derived from an EMBL/GenBank/DDBJ whole genome shotgun (WGS) entry which is preliminary data.</text>
</comment>
<accession>A0AAD4CDM9</accession>
<dbReference type="PANTHER" id="PTHR13693">
    <property type="entry name" value="CLASS II AMINOTRANSFERASE/8-AMINO-7-OXONONANOATE SYNTHASE"/>
    <property type="match status" value="1"/>
</dbReference>
<dbReference type="EMBL" id="VCAU01000119">
    <property type="protein sequence ID" value="KAF9884544.1"/>
    <property type="molecule type" value="Genomic_DNA"/>
</dbReference>
<dbReference type="InterPro" id="IPR050087">
    <property type="entry name" value="AON_synthase_class-II"/>
</dbReference>
<dbReference type="InterPro" id="IPR015421">
    <property type="entry name" value="PyrdxlP-dep_Trfase_major"/>
</dbReference>
<evidence type="ECO:0000313" key="7">
    <source>
        <dbReference type="Proteomes" id="UP001194746"/>
    </source>
</evidence>
<dbReference type="GO" id="GO:0016740">
    <property type="term" value="F:transferase activity"/>
    <property type="evidence" value="ECO:0007669"/>
    <property type="project" value="UniProtKB-KW"/>
</dbReference>
<dbReference type="GO" id="GO:0009102">
    <property type="term" value="P:biotin biosynthetic process"/>
    <property type="evidence" value="ECO:0007669"/>
    <property type="project" value="TreeGrafter"/>
</dbReference>
<reference evidence="6" key="1">
    <citation type="journal article" date="2019" name="Beilstein J. Org. Chem.">
        <title>Nanangenines: drimane sesquiterpenoids as the dominant metabolite cohort of a novel Australian fungus, Aspergillus nanangensis.</title>
        <authorList>
            <person name="Lacey H.J."/>
            <person name="Gilchrist C.L.M."/>
            <person name="Crombie A."/>
            <person name="Kalaitzis J.A."/>
            <person name="Vuong D."/>
            <person name="Rutledge P.J."/>
            <person name="Turner P."/>
            <person name="Pitt J.I."/>
            <person name="Lacey E."/>
            <person name="Chooi Y.H."/>
            <person name="Piggott A.M."/>
        </authorList>
    </citation>
    <scope>NUCLEOTIDE SEQUENCE</scope>
    <source>
        <strain evidence="6">MST-FP2251</strain>
    </source>
</reference>
<evidence type="ECO:0000256" key="2">
    <source>
        <dbReference type="ARBA" id="ARBA00010008"/>
    </source>
</evidence>
<organism evidence="6 7">
    <name type="scientific">Aspergillus nanangensis</name>
    <dbReference type="NCBI Taxonomy" id="2582783"/>
    <lineage>
        <taxon>Eukaryota</taxon>
        <taxon>Fungi</taxon>
        <taxon>Dikarya</taxon>
        <taxon>Ascomycota</taxon>
        <taxon>Pezizomycotina</taxon>
        <taxon>Eurotiomycetes</taxon>
        <taxon>Eurotiomycetidae</taxon>
        <taxon>Eurotiales</taxon>
        <taxon>Aspergillaceae</taxon>
        <taxon>Aspergillus</taxon>
        <taxon>Aspergillus subgen. Circumdati</taxon>
    </lineage>
</organism>
<sequence length="428" mass="47342">MSSGFNILCTKLEQTLALRQEKGRLIDPPSPAKLQEMADFSSNDSLSLSSSGALTRAFLNQLKKHPNFTIGSTSSRILDGTKQYLLDLERDIAKFHGAEAAVFFNSGYDANVAVWSTIPQSGDIVVYDEYVHASIHDGMRRGRADTIAFKHNDSHALGLCLEKIQKENAGIAKGTRVVFIALESFYSMDGDAVAATQLLEVAHKTLPRKNFIFSIDEAHSNGLIGPKGSGFICHHGLENQFPIRLQTCGKGMGSSGATLLCNETIKFTLLNYARGVIFSTAPTFLTAAAVRAGYDLIASDEGENRRRRLQENISRFYRKLTSHAKWSEVKSKGVLYLPTEETWHLGPFQSPIVAVIPQSKLAADLGNYLAESGYWVNTVHFPIVPNDMDRIRIVLHTDNTAEQIDRVVELIMEWAVMQIRPRQAAAKL</sequence>
<keyword evidence="7" id="KW-1185">Reference proteome</keyword>
<dbReference type="InterPro" id="IPR015424">
    <property type="entry name" value="PyrdxlP-dep_Trfase"/>
</dbReference>
<evidence type="ECO:0000256" key="1">
    <source>
        <dbReference type="ARBA" id="ARBA00001933"/>
    </source>
</evidence>
<keyword evidence="4" id="KW-0663">Pyridoxal phosphate</keyword>
<evidence type="ECO:0000259" key="5">
    <source>
        <dbReference type="Pfam" id="PF00155"/>
    </source>
</evidence>
<dbReference type="Gene3D" id="3.40.640.10">
    <property type="entry name" value="Type I PLP-dependent aspartate aminotransferase-like (Major domain)"/>
    <property type="match status" value="1"/>
</dbReference>
<evidence type="ECO:0000256" key="4">
    <source>
        <dbReference type="ARBA" id="ARBA00022898"/>
    </source>
</evidence>
<name>A0AAD4CDM9_ASPNN</name>
<comment type="cofactor">
    <cofactor evidence="1">
        <name>pyridoxal 5'-phosphate</name>
        <dbReference type="ChEBI" id="CHEBI:597326"/>
    </cofactor>
</comment>
<dbReference type="Pfam" id="PF00155">
    <property type="entry name" value="Aminotran_1_2"/>
    <property type="match status" value="1"/>
</dbReference>
<dbReference type="SUPFAM" id="SSF53383">
    <property type="entry name" value="PLP-dependent transferases"/>
    <property type="match status" value="1"/>
</dbReference>
<dbReference type="AlphaFoldDB" id="A0AAD4CDM9"/>
<keyword evidence="3" id="KW-0808">Transferase</keyword>
<proteinExistence type="inferred from homology"/>
<feature type="domain" description="Aminotransferase class I/classII large" evidence="5">
    <location>
        <begin position="37"/>
        <end position="409"/>
    </location>
</feature>
<protein>
    <submittedName>
        <fullName evidence="6">Synthase</fullName>
    </submittedName>
</protein>
<dbReference type="Proteomes" id="UP001194746">
    <property type="component" value="Unassembled WGS sequence"/>
</dbReference>
<comment type="similarity">
    <text evidence="2">Belongs to the class-II pyridoxal-phosphate-dependent aminotransferase family. BioF subfamily.</text>
</comment>